<keyword evidence="4" id="KW-0378">Hydrolase</keyword>
<evidence type="ECO:0000313" key="8">
    <source>
        <dbReference type="Proteomes" id="UP001049518"/>
    </source>
</evidence>
<evidence type="ECO:0008006" key="9">
    <source>
        <dbReference type="Google" id="ProtNLM"/>
    </source>
</evidence>
<dbReference type="Proteomes" id="UP001049518">
    <property type="component" value="Chromosome"/>
</dbReference>
<keyword evidence="2" id="KW-0645">Protease</keyword>
<proteinExistence type="predicted"/>
<evidence type="ECO:0000256" key="5">
    <source>
        <dbReference type="ARBA" id="ARBA00023180"/>
    </source>
</evidence>
<dbReference type="PRINTS" id="PR00724">
    <property type="entry name" value="CRBOXYPTASEC"/>
</dbReference>
<keyword evidence="3" id="KW-0732">Signal</keyword>
<keyword evidence="5" id="KW-0325">Glycoprotein</keyword>
<keyword evidence="8" id="KW-1185">Reference proteome</keyword>
<gene>
    <name evidence="7" type="ORF">AGRA3207_005144</name>
</gene>
<dbReference type="EMBL" id="CP059572">
    <property type="protein sequence ID" value="QXJ23917.1"/>
    <property type="molecule type" value="Genomic_DNA"/>
</dbReference>
<dbReference type="InterPro" id="IPR001563">
    <property type="entry name" value="Peptidase_S10"/>
</dbReference>
<evidence type="ECO:0000256" key="4">
    <source>
        <dbReference type="ARBA" id="ARBA00022801"/>
    </source>
</evidence>
<dbReference type="InterPro" id="IPR029058">
    <property type="entry name" value="AB_hydrolase_fold"/>
</dbReference>
<dbReference type="PANTHER" id="PTHR11802:SF3">
    <property type="entry name" value="RETINOID-INDUCIBLE SERINE CARBOXYPEPTIDASE"/>
    <property type="match status" value="1"/>
</dbReference>
<dbReference type="RefSeq" id="WP_231329601.1">
    <property type="nucleotide sequence ID" value="NZ_CP059572.1"/>
</dbReference>
<feature type="compositionally biased region" description="Polar residues" evidence="6">
    <location>
        <begin position="459"/>
        <end position="472"/>
    </location>
</feature>
<dbReference type="Gene3D" id="3.40.50.1820">
    <property type="entry name" value="alpha/beta hydrolase"/>
    <property type="match status" value="1"/>
</dbReference>
<evidence type="ECO:0000313" key="7">
    <source>
        <dbReference type="EMBL" id="QXJ23917.1"/>
    </source>
</evidence>
<evidence type="ECO:0000256" key="3">
    <source>
        <dbReference type="ARBA" id="ARBA00022729"/>
    </source>
</evidence>
<protein>
    <recommendedName>
        <fullName evidence="9">Carboxypeptidase</fullName>
    </recommendedName>
</protein>
<feature type="region of interest" description="Disordered" evidence="6">
    <location>
        <begin position="459"/>
        <end position="490"/>
    </location>
</feature>
<evidence type="ECO:0000256" key="1">
    <source>
        <dbReference type="ARBA" id="ARBA00022645"/>
    </source>
</evidence>
<keyword evidence="1" id="KW-0121">Carboxypeptidase</keyword>
<accession>A0ABX8R1R5</accession>
<name>A0ABX8R1R5_9ACTN</name>
<reference evidence="7" key="1">
    <citation type="submission" date="2020-07" db="EMBL/GenBank/DDBJ databases">
        <authorList>
            <person name="Tarantini F.S."/>
            <person name="Hong K.W."/>
            <person name="Chan K.G."/>
        </authorList>
    </citation>
    <scope>NUCLEOTIDE SEQUENCE</scope>
    <source>
        <strain evidence="7">32-07</strain>
    </source>
</reference>
<organism evidence="7 8">
    <name type="scientific">Actinomadura graeca</name>
    <dbReference type="NCBI Taxonomy" id="2750812"/>
    <lineage>
        <taxon>Bacteria</taxon>
        <taxon>Bacillati</taxon>
        <taxon>Actinomycetota</taxon>
        <taxon>Actinomycetes</taxon>
        <taxon>Streptosporangiales</taxon>
        <taxon>Thermomonosporaceae</taxon>
        <taxon>Actinomadura</taxon>
    </lineage>
</organism>
<evidence type="ECO:0000256" key="2">
    <source>
        <dbReference type="ARBA" id="ARBA00022670"/>
    </source>
</evidence>
<sequence length="490" mass="54224">MAATGKAQNAPAAIVDSIPANIFNTLRIDLYTKDTKKARSYAGYAHVDSKTSKGKKNHLFYWLFESQTCSPNVAVHDQQDEISKTPLLIWLNGGPGASSLAGLFLEHGPLSIAADGAGTISVSPNSWNEEAHVVYWDQPIGSGYSYSDAGEYVKDEEALSEMFWEALQQFYGAHPEYAKCPLYISGQSYAGKYVPAIALKIHQKNGEKAGRRIELKGIAVGNGWIKPELSLRVMIDFCYATGFLGINQTKPLNDCLTKIEEAIKAGKMKEASKLGDELVAKILKLGGNFDVYDVRRWDGLPFGAMRAYLNNKDVKKALHVPADVTWQFADNEGPVAENLAEDIMADCSEQYAELLEEGYKTLLYTGNFDTACGYLATEEMLADLEKWSDPHENEAWLNAPRLVWTQAQGDPKGFVRRHKNLTQVALPDAGHVVPAYQPRIAREMIYNWVFGRPFVGYDPQQQLKQPNGNSGSRKGEARPVKAGPWRHGAV</sequence>
<dbReference type="PANTHER" id="PTHR11802">
    <property type="entry name" value="SERINE PROTEASE FAMILY S10 SERINE CARBOXYPEPTIDASE"/>
    <property type="match status" value="1"/>
</dbReference>
<evidence type="ECO:0000256" key="6">
    <source>
        <dbReference type="SAM" id="MobiDB-lite"/>
    </source>
</evidence>
<dbReference type="Pfam" id="PF00450">
    <property type="entry name" value="Peptidase_S10"/>
    <property type="match status" value="1"/>
</dbReference>
<dbReference type="SUPFAM" id="SSF53474">
    <property type="entry name" value="alpha/beta-Hydrolases"/>
    <property type="match status" value="1"/>
</dbReference>